<comment type="caution">
    <text evidence="7">The sequence shown here is derived from an EMBL/GenBank/DDBJ whole genome shotgun (WGS) entry which is preliminary data.</text>
</comment>
<evidence type="ECO:0000313" key="7">
    <source>
        <dbReference type="EMBL" id="KAJ4786911.1"/>
    </source>
</evidence>
<accession>A0AAV8F8A0</accession>
<dbReference type="FunFam" id="1.10.10.10:FF:000322">
    <property type="entry name" value="Probable disease resistance protein At1g63360"/>
    <property type="match status" value="1"/>
</dbReference>
<dbReference type="Pfam" id="PF13855">
    <property type="entry name" value="LRR_8"/>
    <property type="match status" value="1"/>
</dbReference>
<dbReference type="InterPro" id="IPR001611">
    <property type="entry name" value="Leu-rich_rpt"/>
</dbReference>
<evidence type="ECO:0000256" key="2">
    <source>
        <dbReference type="ARBA" id="ARBA00022614"/>
    </source>
</evidence>
<dbReference type="FunFam" id="3.40.50.300:FF:001091">
    <property type="entry name" value="Probable disease resistance protein At1g61300"/>
    <property type="match status" value="1"/>
</dbReference>
<evidence type="ECO:0000259" key="6">
    <source>
        <dbReference type="SMART" id="SM00382"/>
    </source>
</evidence>
<dbReference type="InterPro" id="IPR042197">
    <property type="entry name" value="Apaf_helical"/>
</dbReference>
<dbReference type="SUPFAM" id="SSF52540">
    <property type="entry name" value="P-loop containing nucleoside triphosphate hydrolases"/>
    <property type="match status" value="1"/>
</dbReference>
<keyword evidence="4" id="KW-0611">Plant defense</keyword>
<dbReference type="InterPro" id="IPR058922">
    <property type="entry name" value="WHD_DRP"/>
</dbReference>
<dbReference type="Proteomes" id="UP001140206">
    <property type="component" value="Chromosome 2"/>
</dbReference>
<dbReference type="SMART" id="SM00382">
    <property type="entry name" value="AAA"/>
    <property type="match status" value="1"/>
</dbReference>
<evidence type="ECO:0000256" key="4">
    <source>
        <dbReference type="ARBA" id="ARBA00022821"/>
    </source>
</evidence>
<keyword evidence="5" id="KW-0067">ATP-binding</keyword>
<dbReference type="GO" id="GO:0042742">
    <property type="term" value="P:defense response to bacterium"/>
    <property type="evidence" value="ECO:0007669"/>
    <property type="project" value="UniProtKB-ARBA"/>
</dbReference>
<dbReference type="SMART" id="SM00369">
    <property type="entry name" value="LRR_TYP"/>
    <property type="match status" value="2"/>
</dbReference>
<dbReference type="PANTHER" id="PTHR33463:SF207">
    <property type="entry name" value="AAA+ ATPASE DOMAIN-CONTAINING PROTEIN"/>
    <property type="match status" value="1"/>
</dbReference>
<reference evidence="7" key="1">
    <citation type="submission" date="2022-08" db="EMBL/GenBank/DDBJ databases">
        <authorList>
            <person name="Marques A."/>
        </authorList>
    </citation>
    <scope>NUCLEOTIDE SEQUENCE</scope>
    <source>
        <strain evidence="7">RhyPub2mFocal</strain>
        <tissue evidence="7">Leaves</tissue>
    </source>
</reference>
<proteinExistence type="inferred from homology"/>
<dbReference type="PROSITE" id="PS51450">
    <property type="entry name" value="LRR"/>
    <property type="match status" value="1"/>
</dbReference>
<dbReference type="Gene3D" id="1.10.8.430">
    <property type="entry name" value="Helical domain of apoptotic protease-activating factors"/>
    <property type="match status" value="1"/>
</dbReference>
<dbReference type="EMBL" id="JAMFTS010000002">
    <property type="protein sequence ID" value="KAJ4786911.1"/>
    <property type="molecule type" value="Genomic_DNA"/>
</dbReference>
<protein>
    <submittedName>
        <fullName evidence="7">Disease resistance protein RPS5</fullName>
    </submittedName>
</protein>
<dbReference type="InterPro" id="IPR003591">
    <property type="entry name" value="Leu-rich_rpt_typical-subtyp"/>
</dbReference>
<evidence type="ECO:0000256" key="1">
    <source>
        <dbReference type="ARBA" id="ARBA00008894"/>
    </source>
</evidence>
<dbReference type="InterPro" id="IPR002182">
    <property type="entry name" value="NB-ARC"/>
</dbReference>
<dbReference type="Gene3D" id="3.40.50.300">
    <property type="entry name" value="P-loop containing nucleotide triphosphate hydrolases"/>
    <property type="match status" value="1"/>
</dbReference>
<dbReference type="Gene3D" id="3.80.10.10">
    <property type="entry name" value="Ribonuclease Inhibitor"/>
    <property type="match status" value="2"/>
</dbReference>
<dbReference type="AlphaFoldDB" id="A0AAV8F8A0"/>
<dbReference type="PANTHER" id="PTHR33463">
    <property type="entry name" value="NB-ARC DOMAIN-CONTAINING PROTEIN-RELATED"/>
    <property type="match status" value="1"/>
</dbReference>
<dbReference type="GO" id="GO:0002758">
    <property type="term" value="P:innate immune response-activating signaling pathway"/>
    <property type="evidence" value="ECO:0007669"/>
    <property type="project" value="UniProtKB-ARBA"/>
</dbReference>
<dbReference type="InterPro" id="IPR036388">
    <property type="entry name" value="WH-like_DNA-bd_sf"/>
</dbReference>
<dbReference type="GO" id="GO:0043531">
    <property type="term" value="F:ADP binding"/>
    <property type="evidence" value="ECO:0007669"/>
    <property type="project" value="InterPro"/>
</dbReference>
<organism evidence="7 8">
    <name type="scientific">Rhynchospora pubera</name>
    <dbReference type="NCBI Taxonomy" id="906938"/>
    <lineage>
        <taxon>Eukaryota</taxon>
        <taxon>Viridiplantae</taxon>
        <taxon>Streptophyta</taxon>
        <taxon>Embryophyta</taxon>
        <taxon>Tracheophyta</taxon>
        <taxon>Spermatophyta</taxon>
        <taxon>Magnoliopsida</taxon>
        <taxon>Liliopsida</taxon>
        <taxon>Poales</taxon>
        <taxon>Cyperaceae</taxon>
        <taxon>Cyperoideae</taxon>
        <taxon>Rhynchosporeae</taxon>
        <taxon>Rhynchospora</taxon>
    </lineage>
</organism>
<dbReference type="Pfam" id="PF23559">
    <property type="entry name" value="WHD_DRP"/>
    <property type="match status" value="1"/>
</dbReference>
<dbReference type="SUPFAM" id="SSF52058">
    <property type="entry name" value="L domain-like"/>
    <property type="match status" value="1"/>
</dbReference>
<evidence type="ECO:0000313" key="8">
    <source>
        <dbReference type="Proteomes" id="UP001140206"/>
    </source>
</evidence>
<name>A0AAV8F8A0_9POAL</name>
<dbReference type="InterPro" id="IPR032675">
    <property type="entry name" value="LRR_dom_sf"/>
</dbReference>
<dbReference type="GO" id="GO:0009626">
    <property type="term" value="P:plant-type hypersensitive response"/>
    <property type="evidence" value="ECO:0007669"/>
    <property type="project" value="UniProtKB-ARBA"/>
</dbReference>
<dbReference type="Gene3D" id="1.10.10.10">
    <property type="entry name" value="Winged helix-like DNA-binding domain superfamily/Winged helix DNA-binding domain"/>
    <property type="match status" value="1"/>
</dbReference>
<dbReference type="InterPro" id="IPR003593">
    <property type="entry name" value="AAA+_ATPase"/>
</dbReference>
<dbReference type="InterPro" id="IPR027417">
    <property type="entry name" value="P-loop_NTPase"/>
</dbReference>
<keyword evidence="2" id="KW-0433">Leucine-rich repeat</keyword>
<gene>
    <name evidence="7" type="ORF">LUZ62_038157</name>
</gene>
<dbReference type="InterPro" id="IPR050905">
    <property type="entry name" value="Plant_NBS-LRR"/>
</dbReference>
<keyword evidence="5" id="KW-0547">Nucleotide-binding</keyword>
<dbReference type="PRINTS" id="PR00364">
    <property type="entry name" value="DISEASERSIST"/>
</dbReference>
<keyword evidence="8" id="KW-1185">Reference proteome</keyword>
<evidence type="ECO:0000256" key="5">
    <source>
        <dbReference type="ARBA" id="ARBA00022840"/>
    </source>
</evidence>
<keyword evidence="3" id="KW-0677">Repeat</keyword>
<dbReference type="GO" id="GO:0005524">
    <property type="term" value="F:ATP binding"/>
    <property type="evidence" value="ECO:0007669"/>
    <property type="project" value="UniProtKB-KW"/>
</dbReference>
<dbReference type="Pfam" id="PF00931">
    <property type="entry name" value="NB-ARC"/>
    <property type="match status" value="1"/>
</dbReference>
<feature type="domain" description="AAA+ ATPase" evidence="6">
    <location>
        <begin position="189"/>
        <end position="379"/>
    </location>
</feature>
<comment type="similarity">
    <text evidence="1">Belongs to the disease resistance NB-LRR family.</text>
</comment>
<evidence type="ECO:0000256" key="3">
    <source>
        <dbReference type="ARBA" id="ARBA00022737"/>
    </source>
</evidence>
<sequence>MISATTSWHLQATRLSILSQITEKVPNYRVIMEAVNGVITNTIPEIAGTVVEHILYPFQVDNKVRDLECATRDLVALKEDVQTKIEIAERQNGSRTKQVVEWLNKVESVVKEAEEIKRPNRKRRWSFWSSYTTSNSAVKKLCEVKNLCDQKSTIEVTMHLPPPLAQEMPASSSKSPNLKSTLLFVNDDVHGIIGIWGMGGVGKTHLLKQINNELCRDRPSDVVVFVTCSKDCSEEKVQNEIIDKLRLDKYGSIEQKQNTIYNFLRERSFVLLLDDLWGRVDLDTIGIPDPMSANGKLKRKVVLTTRSTEVCGQMEVKKKIRVDVLKWDDAWSLFNEKVTEETIDSDPLIKIYAVDIVKELGGLPLAIITVGRAMHDKMDRREWEQAIVLLKQARLNDVEFSHANQSVFHILKFSYDSLKNDSLKQCFLHCSLWPEDHPIQKNDLVELWIGLGLINESNIQAAYNVGYSYIRRLQAVCLLEIDDDYTINSDDTVKIHDVIRDMALWIANNKGVDAINWIVRSGIFKEAQAIQISHHTEKLSVMNIYEGNLSFSFTCSSTKLSTLLLSHNSLHNLKTLKLELFSKLTFLNLYNNRLQFFPVEICKLVHLQYLNLSKNSLKSLPEELAKLTNLKYLLLRGIECTFPNEVLSKLKILRVLDLSDCYSDDSVEIFPMLEKGLQCFPNFQALGITICSIIALRKFHETMSVPVRWLDVRSYERSCLSFSSSFLGNSQLQSNLFSLKIRASASVECVEFESASEDQSICHLRRLEQLYFEAMWNMNEVKWKSLDPKDVFPRLQVVEFNACHKLISISWVVNLPCIRELRVLSCYSIKQLICINELKNSGFNVSQHSFPFLKILHLYYGYELESISDPMITFPALEFLDIDDCDKLKKLPFRTDDPPRKLKIISGSEEWWNNVEIEDNHRSSLQPFFKRL</sequence>